<proteinExistence type="predicted"/>
<feature type="compositionally biased region" description="Polar residues" evidence="1">
    <location>
        <begin position="60"/>
        <end position="78"/>
    </location>
</feature>
<evidence type="ECO:0000313" key="3">
    <source>
        <dbReference type="Proteomes" id="UP000436088"/>
    </source>
</evidence>
<keyword evidence="3" id="KW-1185">Reference proteome</keyword>
<dbReference type="EMBL" id="VEPZ02001232">
    <property type="protein sequence ID" value="KAE8685435.1"/>
    <property type="molecule type" value="Genomic_DNA"/>
</dbReference>
<feature type="compositionally biased region" description="Basic and acidic residues" evidence="1">
    <location>
        <begin position="128"/>
        <end position="142"/>
    </location>
</feature>
<accession>A0A6A2Z2W9</accession>
<feature type="compositionally biased region" description="Polar residues" evidence="1">
    <location>
        <begin position="86"/>
        <end position="96"/>
    </location>
</feature>
<feature type="region of interest" description="Disordered" evidence="1">
    <location>
        <begin position="54"/>
        <end position="115"/>
    </location>
</feature>
<feature type="region of interest" description="Disordered" evidence="1">
    <location>
        <begin position="128"/>
        <end position="155"/>
    </location>
</feature>
<comment type="caution">
    <text evidence="2">The sequence shown here is derived from an EMBL/GenBank/DDBJ whole genome shotgun (WGS) entry which is preliminary data.</text>
</comment>
<protein>
    <submittedName>
        <fullName evidence="2">Uncharacterized protein</fullName>
    </submittedName>
</protein>
<sequence>MSNCRRSVINKSRSNRSFGHRGRGGRVEFLRLQRELRAIIIPVMVLDLVKHEKGMRKSPTRTLGGSASPSSTLHSPGQSLHRFKTTGHSTRSSYTYDDQDLSDLEAEPLTPASTDNLTTIVDHNERATETSEIYHVEARNGDDFSFAKPAPAKEP</sequence>
<feature type="compositionally biased region" description="Acidic residues" evidence="1">
    <location>
        <begin position="97"/>
        <end position="106"/>
    </location>
</feature>
<feature type="region of interest" description="Disordered" evidence="1">
    <location>
        <begin position="1"/>
        <end position="22"/>
    </location>
</feature>
<gene>
    <name evidence="2" type="ORF">F3Y22_tig00111098pilonHSYRG00137</name>
</gene>
<evidence type="ECO:0000256" key="1">
    <source>
        <dbReference type="SAM" id="MobiDB-lite"/>
    </source>
</evidence>
<feature type="compositionally biased region" description="Polar residues" evidence="1">
    <location>
        <begin position="1"/>
        <end position="17"/>
    </location>
</feature>
<dbReference type="Proteomes" id="UP000436088">
    <property type="component" value="Unassembled WGS sequence"/>
</dbReference>
<dbReference type="AlphaFoldDB" id="A0A6A2Z2W9"/>
<evidence type="ECO:0000313" key="2">
    <source>
        <dbReference type="EMBL" id="KAE8685435.1"/>
    </source>
</evidence>
<organism evidence="2 3">
    <name type="scientific">Hibiscus syriacus</name>
    <name type="common">Rose of Sharon</name>
    <dbReference type="NCBI Taxonomy" id="106335"/>
    <lineage>
        <taxon>Eukaryota</taxon>
        <taxon>Viridiplantae</taxon>
        <taxon>Streptophyta</taxon>
        <taxon>Embryophyta</taxon>
        <taxon>Tracheophyta</taxon>
        <taxon>Spermatophyta</taxon>
        <taxon>Magnoliopsida</taxon>
        <taxon>eudicotyledons</taxon>
        <taxon>Gunneridae</taxon>
        <taxon>Pentapetalae</taxon>
        <taxon>rosids</taxon>
        <taxon>malvids</taxon>
        <taxon>Malvales</taxon>
        <taxon>Malvaceae</taxon>
        <taxon>Malvoideae</taxon>
        <taxon>Hibiscus</taxon>
    </lineage>
</organism>
<name>A0A6A2Z2W9_HIBSY</name>
<reference evidence="2" key="1">
    <citation type="submission" date="2019-09" db="EMBL/GenBank/DDBJ databases">
        <title>Draft genome information of white flower Hibiscus syriacus.</title>
        <authorList>
            <person name="Kim Y.-M."/>
        </authorList>
    </citation>
    <scope>NUCLEOTIDE SEQUENCE [LARGE SCALE GENOMIC DNA]</scope>
    <source>
        <strain evidence="2">YM2019G1</strain>
    </source>
</reference>